<evidence type="ECO:0000313" key="2">
    <source>
        <dbReference type="EMBL" id="SEO12428.1"/>
    </source>
</evidence>
<dbReference type="Proteomes" id="UP000199300">
    <property type="component" value="Unassembled WGS sequence"/>
</dbReference>
<dbReference type="EMBL" id="FODJ01000004">
    <property type="protein sequence ID" value="SEO12428.1"/>
    <property type="molecule type" value="Genomic_DNA"/>
</dbReference>
<organism evidence="2 3">
    <name type="scientific">Amphibacillus marinus</name>
    <dbReference type="NCBI Taxonomy" id="872970"/>
    <lineage>
        <taxon>Bacteria</taxon>
        <taxon>Bacillati</taxon>
        <taxon>Bacillota</taxon>
        <taxon>Bacilli</taxon>
        <taxon>Bacillales</taxon>
        <taxon>Bacillaceae</taxon>
        <taxon>Amphibacillus</taxon>
    </lineage>
</organism>
<dbReference type="STRING" id="872970.SAMN04488134_10433"/>
<keyword evidence="3" id="KW-1185">Reference proteome</keyword>
<evidence type="ECO:0000313" key="3">
    <source>
        <dbReference type="Proteomes" id="UP000199300"/>
    </source>
</evidence>
<keyword evidence="1" id="KW-1133">Transmembrane helix</keyword>
<accession>A0A1H8M5G5</accession>
<proteinExistence type="predicted"/>
<keyword evidence="1" id="KW-0472">Membrane</keyword>
<evidence type="ECO:0000256" key="1">
    <source>
        <dbReference type="SAM" id="Phobius"/>
    </source>
</evidence>
<keyword evidence="1" id="KW-0812">Transmembrane</keyword>
<name>A0A1H8M5G5_9BACI</name>
<gene>
    <name evidence="2" type="ORF">SAMN04488134_10433</name>
</gene>
<protein>
    <submittedName>
        <fullName evidence="2">Uncharacterized protein</fullName>
    </submittedName>
</protein>
<sequence length="66" mass="7672">MLFSVIATVAISVASIQYYLIYKSFRHVKYGDVLTRKLNKDTQTRLRTMNIWFGIFLIAVIVVIMT</sequence>
<reference evidence="2 3" key="1">
    <citation type="submission" date="2016-10" db="EMBL/GenBank/DDBJ databases">
        <authorList>
            <person name="de Groot N.N."/>
        </authorList>
    </citation>
    <scope>NUCLEOTIDE SEQUENCE [LARGE SCALE GENOMIC DNA]</scope>
    <source>
        <strain evidence="2 3">CGMCC 1.10434</strain>
    </source>
</reference>
<feature type="transmembrane region" description="Helical" evidence="1">
    <location>
        <begin position="46"/>
        <end position="65"/>
    </location>
</feature>
<feature type="transmembrane region" description="Helical" evidence="1">
    <location>
        <begin position="6"/>
        <end position="25"/>
    </location>
</feature>
<dbReference type="AlphaFoldDB" id="A0A1H8M5G5"/>